<sequence length="74" mass="8681">MTRGIIMAKLSRKEREILYGKHSPAGYAYLQSKKPKKLKRVKKIQKPTEYKKIAYYGQGRETADAQLRRIKRGK</sequence>
<evidence type="ECO:0000313" key="1">
    <source>
        <dbReference type="EMBL" id="KKN10843.1"/>
    </source>
</evidence>
<comment type="caution">
    <text evidence="1">The sequence shown here is derived from an EMBL/GenBank/DDBJ whole genome shotgun (WGS) entry which is preliminary data.</text>
</comment>
<proteinExistence type="predicted"/>
<name>A0A0F9R079_9ZZZZ</name>
<dbReference type="AlphaFoldDB" id="A0A0F9R079"/>
<organism evidence="1">
    <name type="scientific">marine sediment metagenome</name>
    <dbReference type="NCBI Taxonomy" id="412755"/>
    <lineage>
        <taxon>unclassified sequences</taxon>
        <taxon>metagenomes</taxon>
        <taxon>ecological metagenomes</taxon>
    </lineage>
</organism>
<reference evidence="1" key="1">
    <citation type="journal article" date="2015" name="Nature">
        <title>Complex archaea that bridge the gap between prokaryotes and eukaryotes.</title>
        <authorList>
            <person name="Spang A."/>
            <person name="Saw J.H."/>
            <person name="Jorgensen S.L."/>
            <person name="Zaremba-Niedzwiedzka K."/>
            <person name="Martijn J."/>
            <person name="Lind A.E."/>
            <person name="van Eijk R."/>
            <person name="Schleper C."/>
            <person name="Guy L."/>
            <person name="Ettema T.J."/>
        </authorList>
    </citation>
    <scope>NUCLEOTIDE SEQUENCE</scope>
</reference>
<accession>A0A0F9R079</accession>
<gene>
    <name evidence="1" type="ORF">LCGC14_1032480</name>
</gene>
<dbReference type="EMBL" id="LAZR01004198">
    <property type="protein sequence ID" value="KKN10843.1"/>
    <property type="molecule type" value="Genomic_DNA"/>
</dbReference>
<protein>
    <submittedName>
        <fullName evidence="1">Uncharacterized protein</fullName>
    </submittedName>
</protein>